<name>A0A377E632_ECOLX</name>
<dbReference type="GO" id="GO:0004316">
    <property type="term" value="F:3-oxoacyl-[acyl-carrier-protein] reductase (NADPH) activity"/>
    <property type="evidence" value="ECO:0007669"/>
    <property type="project" value="UniProtKB-EC"/>
</dbReference>
<evidence type="ECO:0000313" key="1">
    <source>
        <dbReference type="EMBL" id="STM58753.1"/>
    </source>
</evidence>
<dbReference type="Proteomes" id="UP000254088">
    <property type="component" value="Unassembled WGS sequence"/>
</dbReference>
<dbReference type="InterPro" id="IPR036291">
    <property type="entry name" value="NAD(P)-bd_dom_sf"/>
</dbReference>
<accession>A0A377E632</accession>
<dbReference type="EC" id="1.1.1.100" evidence="1"/>
<evidence type="ECO:0000313" key="2">
    <source>
        <dbReference type="Proteomes" id="UP000254088"/>
    </source>
</evidence>
<organism evidence="1 2">
    <name type="scientific">Escherichia coli</name>
    <dbReference type="NCBI Taxonomy" id="562"/>
    <lineage>
        <taxon>Bacteria</taxon>
        <taxon>Pseudomonadati</taxon>
        <taxon>Pseudomonadota</taxon>
        <taxon>Gammaproteobacteria</taxon>
        <taxon>Enterobacterales</taxon>
        <taxon>Enterobacteriaceae</taxon>
        <taxon>Escherichia</taxon>
    </lineage>
</organism>
<protein>
    <submittedName>
        <fullName evidence="1">3-oxoacyl-ACP reductase</fullName>
        <ecNumber evidence="1">1.1.1.100</ecNumber>
    </submittedName>
</protein>
<gene>
    <name evidence="1" type="primary">fabG_8</name>
    <name evidence="1" type="ORF">NCTC10429_05373</name>
</gene>
<dbReference type="EMBL" id="UGEX01000003">
    <property type="protein sequence ID" value="STM58753.1"/>
    <property type="molecule type" value="Genomic_DNA"/>
</dbReference>
<dbReference type="Pfam" id="PF00106">
    <property type="entry name" value="adh_short"/>
    <property type="match status" value="1"/>
</dbReference>
<proteinExistence type="predicted"/>
<keyword evidence="1" id="KW-0560">Oxidoreductase</keyword>
<reference evidence="1 2" key="1">
    <citation type="submission" date="2018-06" db="EMBL/GenBank/DDBJ databases">
        <authorList>
            <consortium name="Pathogen Informatics"/>
            <person name="Doyle S."/>
        </authorList>
    </citation>
    <scope>NUCLEOTIDE SEQUENCE [LARGE SCALE GENOMIC DNA]</scope>
    <source>
        <strain evidence="1 2">NCTC10429</strain>
    </source>
</reference>
<sequence>MNFEGKIALVTGASRGIGRAIAETLAARARKLLALRPVKMALRRSVII</sequence>
<dbReference type="AlphaFoldDB" id="A0A377E632"/>
<dbReference type="InterPro" id="IPR002347">
    <property type="entry name" value="SDR_fam"/>
</dbReference>
<dbReference type="SUPFAM" id="SSF51735">
    <property type="entry name" value="NAD(P)-binding Rossmann-fold domains"/>
    <property type="match status" value="1"/>
</dbReference>
<dbReference type="Gene3D" id="3.40.50.720">
    <property type="entry name" value="NAD(P)-binding Rossmann-like Domain"/>
    <property type="match status" value="1"/>
</dbReference>